<dbReference type="PANTHER" id="PTHR22602:SF0">
    <property type="entry name" value="TRANSFERASE CAF17, MITOCHONDRIAL-RELATED"/>
    <property type="match status" value="1"/>
</dbReference>
<dbReference type="PANTHER" id="PTHR22602">
    <property type="entry name" value="TRANSFERASE CAF17, MITOCHONDRIAL-RELATED"/>
    <property type="match status" value="1"/>
</dbReference>
<accession>A0A4R2GZM9</accession>
<dbReference type="Proteomes" id="UP000294881">
    <property type="component" value="Unassembled WGS sequence"/>
</dbReference>
<dbReference type="SUPFAM" id="SSF103025">
    <property type="entry name" value="Folate-binding domain"/>
    <property type="match status" value="1"/>
</dbReference>
<dbReference type="OrthoDB" id="9796287at2"/>
<protein>
    <recommendedName>
        <fullName evidence="2">CAF17 C-terminal domain-containing protein</fullName>
    </recommendedName>
</protein>
<dbReference type="PIRSF" id="PIRSF006487">
    <property type="entry name" value="GcvT"/>
    <property type="match status" value="1"/>
</dbReference>
<organism evidence="3 4">
    <name type="scientific">Camelimonas lactis</name>
    <dbReference type="NCBI Taxonomy" id="659006"/>
    <lineage>
        <taxon>Bacteria</taxon>
        <taxon>Pseudomonadati</taxon>
        <taxon>Pseudomonadota</taxon>
        <taxon>Alphaproteobacteria</taxon>
        <taxon>Hyphomicrobiales</taxon>
        <taxon>Chelatococcaceae</taxon>
        <taxon>Camelimonas</taxon>
    </lineage>
</organism>
<dbReference type="NCBIfam" id="TIGR03317">
    <property type="entry name" value="ygfZ_signature"/>
    <property type="match status" value="1"/>
</dbReference>
<proteinExistence type="predicted"/>
<dbReference type="GO" id="GO:0016226">
    <property type="term" value="P:iron-sulfur cluster assembly"/>
    <property type="evidence" value="ECO:0007669"/>
    <property type="project" value="TreeGrafter"/>
</dbReference>
<dbReference type="InterPro" id="IPR017703">
    <property type="entry name" value="YgfZ/GCV_T_CS"/>
</dbReference>
<dbReference type="InterPro" id="IPR057460">
    <property type="entry name" value="CAF17_C"/>
</dbReference>
<gene>
    <name evidence="3" type="ORF">EV666_101459</name>
</gene>
<dbReference type="InterPro" id="IPR045179">
    <property type="entry name" value="YgfZ/GcvT"/>
</dbReference>
<comment type="caution">
    <text evidence="3">The sequence shown here is derived from an EMBL/GenBank/DDBJ whole genome shotgun (WGS) entry which is preliminary data.</text>
</comment>
<keyword evidence="4" id="KW-1185">Reference proteome</keyword>
<reference evidence="3 4" key="1">
    <citation type="submission" date="2019-03" db="EMBL/GenBank/DDBJ databases">
        <title>Genomic Encyclopedia of Type Strains, Phase IV (KMG-IV): sequencing the most valuable type-strain genomes for metagenomic binning, comparative biology and taxonomic classification.</title>
        <authorList>
            <person name="Goeker M."/>
        </authorList>
    </citation>
    <scope>NUCLEOTIDE SEQUENCE [LARGE SCALE GENOMIC DNA]</scope>
    <source>
        <strain evidence="3 4">DSM 22958</strain>
    </source>
</reference>
<dbReference type="InterPro" id="IPR027266">
    <property type="entry name" value="TrmE/GcvT-like"/>
</dbReference>
<sequence>MPVAHLSDRGVVSVTGADAASLLQGLVTCDIDRLQPGEASLGALLTPQGKILFDFLIVHAPAGTLPGLENGGFLLDVAAASAADLAKRLNFYKLRAKVVVSNHGDDFAVAVRWNDEGPQLPGLVWVDPRLGALGQRAVAPAAAVAGTADADANAAHMAAWRAHRIALAVPEGGADYAFGDVFPHEADLDQLGAVAFDKGCYIGQEVVSRMHHRGTARTRMVAARLEADAIASQGDDIMAGEKRLGDIRARAGAHAIAMVRLDRYADALANNVTPTVGGAPVTLTRPVWATFDMAGN</sequence>
<feature type="domain" description="CAF17 C-terminal" evidence="2">
    <location>
        <begin position="217"/>
        <end position="290"/>
    </location>
</feature>
<dbReference type="Pfam" id="PF25455">
    <property type="entry name" value="Beta-barrel_CAF17_C"/>
    <property type="match status" value="1"/>
</dbReference>
<dbReference type="AlphaFoldDB" id="A0A4R2GZM9"/>
<dbReference type="Gene3D" id="3.30.1360.120">
    <property type="entry name" value="Probable tRNA modification gtpase trme, domain 1"/>
    <property type="match status" value="2"/>
</dbReference>
<evidence type="ECO:0000259" key="2">
    <source>
        <dbReference type="Pfam" id="PF25455"/>
    </source>
</evidence>
<evidence type="ECO:0000313" key="4">
    <source>
        <dbReference type="Proteomes" id="UP000294881"/>
    </source>
</evidence>
<keyword evidence="1" id="KW-0809">Transit peptide</keyword>
<evidence type="ECO:0000313" key="3">
    <source>
        <dbReference type="EMBL" id="TCO16206.1"/>
    </source>
</evidence>
<evidence type="ECO:0000256" key="1">
    <source>
        <dbReference type="ARBA" id="ARBA00022946"/>
    </source>
</evidence>
<name>A0A4R2GZM9_9HYPH</name>
<dbReference type="EMBL" id="SLWL01000001">
    <property type="protein sequence ID" value="TCO16206.1"/>
    <property type="molecule type" value="Genomic_DNA"/>
</dbReference>